<dbReference type="PANTHER" id="PTHR45783">
    <property type="entry name" value="KINESIN LIGHT CHAIN"/>
    <property type="match status" value="1"/>
</dbReference>
<protein>
    <recommendedName>
        <fullName evidence="10">DUF7779 domain-containing protein</fullName>
    </recommendedName>
</protein>
<evidence type="ECO:0000256" key="7">
    <source>
        <dbReference type="ARBA" id="ARBA00023054"/>
    </source>
</evidence>
<dbReference type="InterPro" id="IPR011990">
    <property type="entry name" value="TPR-like_helical_dom_sf"/>
</dbReference>
<dbReference type="Pfam" id="PF13374">
    <property type="entry name" value="TPR_10"/>
    <property type="match status" value="1"/>
</dbReference>
<accession>W4M551</accession>
<dbReference type="InterPro" id="IPR056681">
    <property type="entry name" value="DUF7779"/>
</dbReference>
<dbReference type="GO" id="GO:0019894">
    <property type="term" value="F:kinesin binding"/>
    <property type="evidence" value="ECO:0007669"/>
    <property type="project" value="TreeGrafter"/>
</dbReference>
<evidence type="ECO:0000256" key="5">
    <source>
        <dbReference type="ARBA" id="ARBA00022737"/>
    </source>
</evidence>
<dbReference type="PATRIC" id="fig|1429439.4.peg.3871"/>
<evidence type="ECO:0000256" key="1">
    <source>
        <dbReference type="ARBA" id="ARBA00004245"/>
    </source>
</evidence>
<dbReference type="Pfam" id="PF25000">
    <property type="entry name" value="DUF7779"/>
    <property type="match status" value="1"/>
</dbReference>
<dbReference type="GO" id="GO:0005737">
    <property type="term" value="C:cytoplasm"/>
    <property type="evidence" value="ECO:0007669"/>
    <property type="project" value="TreeGrafter"/>
</dbReference>
<evidence type="ECO:0000256" key="4">
    <source>
        <dbReference type="ARBA" id="ARBA00022701"/>
    </source>
</evidence>
<evidence type="ECO:0000313" key="11">
    <source>
        <dbReference type="EMBL" id="ETX05474.1"/>
    </source>
</evidence>
<dbReference type="GO" id="GO:0007018">
    <property type="term" value="P:microtubule-based movement"/>
    <property type="evidence" value="ECO:0007669"/>
    <property type="project" value="TreeGrafter"/>
</dbReference>
<dbReference type="InterPro" id="IPR019734">
    <property type="entry name" value="TPR_rpt"/>
</dbReference>
<name>W4M551_9BACT</name>
<keyword evidence="6" id="KW-0802">TPR repeat</keyword>
<dbReference type="GO" id="GO:0005874">
    <property type="term" value="C:microtubule"/>
    <property type="evidence" value="ECO:0007669"/>
    <property type="project" value="UniProtKB-KW"/>
</dbReference>
<keyword evidence="8" id="KW-0505">Motor protein</keyword>
<dbReference type="EMBL" id="AZHX01000947">
    <property type="protein sequence ID" value="ETX05474.1"/>
    <property type="molecule type" value="Genomic_DNA"/>
</dbReference>
<comment type="subcellular location">
    <subcellularLocation>
        <location evidence="1">Cytoplasm</location>
        <location evidence="1">Cytoskeleton</location>
    </subcellularLocation>
</comment>
<reference evidence="11 12" key="1">
    <citation type="journal article" date="2014" name="Nature">
        <title>An environmental bacterial taxon with a large and distinct metabolic repertoire.</title>
        <authorList>
            <person name="Wilson M.C."/>
            <person name="Mori T."/>
            <person name="Ruckert C."/>
            <person name="Uria A.R."/>
            <person name="Helf M.J."/>
            <person name="Takada K."/>
            <person name="Gernert C."/>
            <person name="Steffens U.A."/>
            <person name="Heycke N."/>
            <person name="Schmitt S."/>
            <person name="Rinke C."/>
            <person name="Helfrich E.J."/>
            <person name="Brachmann A.O."/>
            <person name="Gurgui C."/>
            <person name="Wakimoto T."/>
            <person name="Kracht M."/>
            <person name="Crusemann M."/>
            <person name="Hentschel U."/>
            <person name="Abe I."/>
            <person name="Matsunaga S."/>
            <person name="Kalinowski J."/>
            <person name="Takeyama H."/>
            <person name="Piel J."/>
        </authorList>
    </citation>
    <scope>NUCLEOTIDE SEQUENCE [LARGE SCALE GENOMIC DNA]</scope>
    <source>
        <strain evidence="12">TSY2</strain>
    </source>
</reference>
<dbReference type="SMART" id="SM00028">
    <property type="entry name" value="TPR"/>
    <property type="match status" value="3"/>
</dbReference>
<comment type="caution">
    <text evidence="11">The sequence shown here is derived from an EMBL/GenBank/DDBJ whole genome shotgun (WGS) entry which is preliminary data.</text>
</comment>
<dbReference type="HOGENOM" id="CLU_978914_0_0_7"/>
<dbReference type="SUPFAM" id="SSF48452">
    <property type="entry name" value="TPR-like"/>
    <property type="match status" value="1"/>
</dbReference>
<keyword evidence="9" id="KW-0206">Cytoskeleton</keyword>
<evidence type="ECO:0000256" key="2">
    <source>
        <dbReference type="ARBA" id="ARBA00009622"/>
    </source>
</evidence>
<comment type="similarity">
    <text evidence="2">Belongs to the kinesin light chain family.</text>
</comment>
<dbReference type="InterPro" id="IPR002151">
    <property type="entry name" value="Kinesin_light"/>
</dbReference>
<evidence type="ECO:0000256" key="3">
    <source>
        <dbReference type="ARBA" id="ARBA00022490"/>
    </source>
</evidence>
<gene>
    <name evidence="11" type="ORF">ETSY2_22760</name>
</gene>
<keyword evidence="12" id="KW-1185">Reference proteome</keyword>
<organism evidence="11 12">
    <name type="scientific">Candidatus Entotheonella gemina</name>
    <dbReference type="NCBI Taxonomy" id="1429439"/>
    <lineage>
        <taxon>Bacteria</taxon>
        <taxon>Pseudomonadati</taxon>
        <taxon>Nitrospinota/Tectimicrobiota group</taxon>
        <taxon>Candidatus Tectimicrobiota</taxon>
        <taxon>Candidatus Entotheonellia</taxon>
        <taxon>Candidatus Entotheonellales</taxon>
        <taxon>Candidatus Entotheonellaceae</taxon>
        <taxon>Candidatus Entotheonella</taxon>
    </lineage>
</organism>
<dbReference type="AlphaFoldDB" id="W4M551"/>
<evidence type="ECO:0000256" key="6">
    <source>
        <dbReference type="ARBA" id="ARBA00022803"/>
    </source>
</evidence>
<keyword evidence="5" id="KW-0677">Repeat</keyword>
<evidence type="ECO:0000256" key="8">
    <source>
        <dbReference type="ARBA" id="ARBA00023175"/>
    </source>
</evidence>
<keyword evidence="3" id="KW-0963">Cytoplasm</keyword>
<dbReference type="GO" id="GO:0005871">
    <property type="term" value="C:kinesin complex"/>
    <property type="evidence" value="ECO:0007669"/>
    <property type="project" value="InterPro"/>
</dbReference>
<keyword evidence="7" id="KW-0175">Coiled coil</keyword>
<proteinExistence type="inferred from homology"/>
<evidence type="ECO:0000313" key="12">
    <source>
        <dbReference type="Proteomes" id="UP000019140"/>
    </source>
</evidence>
<dbReference type="Gene3D" id="1.25.40.10">
    <property type="entry name" value="Tetratricopeptide repeat domain"/>
    <property type="match status" value="1"/>
</dbReference>
<keyword evidence="4" id="KW-0493">Microtubule</keyword>
<evidence type="ECO:0000259" key="10">
    <source>
        <dbReference type="Pfam" id="PF25000"/>
    </source>
</evidence>
<sequence length="284" mass="31520">MIHMIQEPCYSVPKKLCAFFAPDDIPHALLRDNASTLPAPLDDIMTNDLKWDDILLALRRYALVEVGEQTLAVHRLVQAVTRDRLPVDERSQWTEVAVAQIAKVFSDAGEPFEPWTWPTYSQYLPHAMAAVSHADKASNASVGTAFLFSGIGAYLRERAQFEESKPCLERSLAICEQVLGLDHPDTAISLNNLGYLLEAQGGLAGTQPYYERALAIRERVLGSDHPDTANSLNNLGYLQYSQGNLSRAKAYYERALTICCLRLGQGHYLTQIVQANLEALEAAE</sequence>
<dbReference type="PANTHER" id="PTHR45783:SF3">
    <property type="entry name" value="KINESIN LIGHT CHAIN"/>
    <property type="match status" value="1"/>
</dbReference>
<dbReference type="Pfam" id="PF13424">
    <property type="entry name" value="TPR_12"/>
    <property type="match status" value="1"/>
</dbReference>
<dbReference type="Proteomes" id="UP000019140">
    <property type="component" value="Unassembled WGS sequence"/>
</dbReference>
<feature type="domain" description="DUF7779" evidence="10">
    <location>
        <begin position="15"/>
        <end position="89"/>
    </location>
</feature>
<evidence type="ECO:0000256" key="9">
    <source>
        <dbReference type="ARBA" id="ARBA00023212"/>
    </source>
</evidence>